<evidence type="ECO:0000313" key="2">
    <source>
        <dbReference type="EMBL" id="RAK03233.1"/>
    </source>
</evidence>
<reference evidence="2 3" key="1">
    <citation type="submission" date="2018-06" db="EMBL/GenBank/DDBJ databases">
        <title>Genomic Encyclopedia of Archaeal and Bacterial Type Strains, Phase II (KMG-II): from individual species to whole genera.</title>
        <authorList>
            <person name="Goeker M."/>
        </authorList>
    </citation>
    <scope>NUCLEOTIDE SEQUENCE [LARGE SCALE GENOMIC DNA]</scope>
    <source>
        <strain evidence="2 3">DSM 21851</strain>
    </source>
</reference>
<dbReference type="Gene3D" id="3.40.30.10">
    <property type="entry name" value="Glutaredoxin"/>
    <property type="match status" value="1"/>
</dbReference>
<evidence type="ECO:0000256" key="1">
    <source>
        <dbReference type="ARBA" id="ARBA00038305"/>
    </source>
</evidence>
<sequence>MYPPHLVAPMKDDLLSAGFDDLSTAQKVDEVMQNAEGTMLVVVNSVCGCAAGAARPGVKAALAQSGIKPDKLVTVFAGVDLEATARMREYLLPYPPSSPSIGIFKDGELVHFIERHHIEGRSAQMIAQHLEMAFEEFCEKA</sequence>
<dbReference type="Proteomes" id="UP000248790">
    <property type="component" value="Unassembled WGS sequence"/>
</dbReference>
<accession>A0A327XBH7</accession>
<gene>
    <name evidence="2" type="ORF">LX87_01355</name>
</gene>
<evidence type="ECO:0000313" key="3">
    <source>
        <dbReference type="Proteomes" id="UP000248790"/>
    </source>
</evidence>
<comment type="similarity">
    <text evidence="1">Belongs to the bacilliredoxin family.</text>
</comment>
<proteinExistence type="inferred from homology"/>
<dbReference type="InterPro" id="IPR009474">
    <property type="entry name" value="BrxB/BrxA"/>
</dbReference>
<name>A0A327XBH7_LARAB</name>
<dbReference type="PANTHER" id="PTHR40052:SF2">
    <property type="entry name" value="BACILLIREDOXIN BRXA"/>
    <property type="match status" value="1"/>
</dbReference>
<keyword evidence="3" id="KW-1185">Reference proteome</keyword>
<dbReference type="RefSeq" id="WP_111627356.1">
    <property type="nucleotide sequence ID" value="NZ_QLMC01000001.1"/>
</dbReference>
<dbReference type="Pfam" id="PF06491">
    <property type="entry name" value="Disulph_isomer"/>
    <property type="match status" value="1"/>
</dbReference>
<dbReference type="AlphaFoldDB" id="A0A327XBH7"/>
<dbReference type="OrthoDB" id="9793981at2"/>
<dbReference type="PANTHER" id="PTHR40052">
    <property type="entry name" value="UPF0403 PROTEIN YQIW-RELATED"/>
    <property type="match status" value="1"/>
</dbReference>
<dbReference type="NCBIfam" id="TIGR04191">
    <property type="entry name" value="YphP_YqiW"/>
    <property type="match status" value="1"/>
</dbReference>
<protein>
    <submittedName>
        <fullName evidence="2">Putative YphP/YqiW family bacilliredoxin</fullName>
    </submittedName>
</protein>
<comment type="caution">
    <text evidence="2">The sequence shown here is derived from an EMBL/GenBank/DDBJ whole genome shotgun (WGS) entry which is preliminary data.</text>
</comment>
<dbReference type="EMBL" id="QLMC01000001">
    <property type="protein sequence ID" value="RAK03233.1"/>
    <property type="molecule type" value="Genomic_DNA"/>
</dbReference>
<organism evidence="2 3">
    <name type="scientific">Larkinella arboricola</name>
    <dbReference type="NCBI Taxonomy" id="643671"/>
    <lineage>
        <taxon>Bacteria</taxon>
        <taxon>Pseudomonadati</taxon>
        <taxon>Bacteroidota</taxon>
        <taxon>Cytophagia</taxon>
        <taxon>Cytophagales</taxon>
        <taxon>Spirosomataceae</taxon>
        <taxon>Larkinella</taxon>
    </lineage>
</organism>